<evidence type="ECO:0000256" key="2">
    <source>
        <dbReference type="ARBA" id="ARBA00022692"/>
    </source>
</evidence>
<reference evidence="6" key="1">
    <citation type="submission" date="2023-10" db="EMBL/GenBank/DDBJ databases">
        <title>Genome assembly of Pristionchus species.</title>
        <authorList>
            <person name="Yoshida K."/>
            <person name="Sommer R.J."/>
        </authorList>
    </citation>
    <scope>NUCLEOTIDE SEQUENCE</scope>
    <source>
        <strain evidence="6">RS0144</strain>
    </source>
</reference>
<dbReference type="Proteomes" id="UP001432027">
    <property type="component" value="Unassembled WGS sequence"/>
</dbReference>
<dbReference type="Pfam" id="PF10292">
    <property type="entry name" value="7TM_GPCR_Srab"/>
    <property type="match status" value="1"/>
</dbReference>
<evidence type="ECO:0000256" key="4">
    <source>
        <dbReference type="ARBA" id="ARBA00023136"/>
    </source>
</evidence>
<keyword evidence="3 5" id="KW-1133">Transmembrane helix</keyword>
<accession>A0AAV5TUL9</accession>
<comment type="subcellular location">
    <subcellularLocation>
        <location evidence="1">Membrane</location>
        <topology evidence="1">Multi-pass membrane protein</topology>
    </subcellularLocation>
</comment>
<evidence type="ECO:0000313" key="7">
    <source>
        <dbReference type="Proteomes" id="UP001432027"/>
    </source>
</evidence>
<feature type="transmembrane region" description="Helical" evidence="5">
    <location>
        <begin position="103"/>
        <end position="124"/>
    </location>
</feature>
<keyword evidence="2 5" id="KW-0812">Transmembrane</keyword>
<dbReference type="EMBL" id="BTSX01000005">
    <property type="protein sequence ID" value="GMS98129.1"/>
    <property type="molecule type" value="Genomic_DNA"/>
</dbReference>
<organism evidence="6 7">
    <name type="scientific">Pristionchus entomophagus</name>
    <dbReference type="NCBI Taxonomy" id="358040"/>
    <lineage>
        <taxon>Eukaryota</taxon>
        <taxon>Metazoa</taxon>
        <taxon>Ecdysozoa</taxon>
        <taxon>Nematoda</taxon>
        <taxon>Chromadorea</taxon>
        <taxon>Rhabditida</taxon>
        <taxon>Rhabditina</taxon>
        <taxon>Diplogasteromorpha</taxon>
        <taxon>Diplogasteroidea</taxon>
        <taxon>Neodiplogasteridae</taxon>
        <taxon>Pristionchus</taxon>
    </lineage>
</organism>
<evidence type="ECO:0000256" key="5">
    <source>
        <dbReference type="SAM" id="Phobius"/>
    </source>
</evidence>
<proteinExistence type="predicted"/>
<dbReference type="PANTHER" id="PTHR46561">
    <property type="entry name" value="SERPENTINE RECEPTOR, CLASS AB (CLASS A-LIKE)-RELATED"/>
    <property type="match status" value="1"/>
</dbReference>
<evidence type="ECO:0008006" key="8">
    <source>
        <dbReference type="Google" id="ProtNLM"/>
    </source>
</evidence>
<evidence type="ECO:0000256" key="3">
    <source>
        <dbReference type="ARBA" id="ARBA00022989"/>
    </source>
</evidence>
<keyword evidence="4 5" id="KW-0472">Membrane</keyword>
<sequence length="130" mass="14675">MYLLAIIRDSTDLLQTEKQCRLSKTAYSTTIYGTIVSMFAIAIERHTASDQFQTYEQTSNAFGYKLALSHVLIVACLSAGYAMYGYYDPLVALCTITPPRVEIYNYVFGTVVITMEIWTLALFVKLLKTN</sequence>
<evidence type="ECO:0000256" key="1">
    <source>
        <dbReference type="ARBA" id="ARBA00004141"/>
    </source>
</evidence>
<feature type="non-terminal residue" evidence="6">
    <location>
        <position position="130"/>
    </location>
</feature>
<comment type="caution">
    <text evidence="6">The sequence shown here is derived from an EMBL/GenBank/DDBJ whole genome shotgun (WGS) entry which is preliminary data.</text>
</comment>
<dbReference type="GO" id="GO:0016020">
    <property type="term" value="C:membrane"/>
    <property type="evidence" value="ECO:0007669"/>
    <property type="project" value="UniProtKB-SubCell"/>
</dbReference>
<dbReference type="PANTHER" id="PTHR46561:SF11">
    <property type="entry name" value="SERPENTINE RECEPTOR CLASS ALPHA_BETA-14"/>
    <property type="match status" value="1"/>
</dbReference>
<dbReference type="InterPro" id="IPR019408">
    <property type="entry name" value="7TM_GPCR_serpentine_rcpt_Srab"/>
</dbReference>
<name>A0AAV5TUL9_9BILA</name>
<dbReference type="InterPro" id="IPR053286">
    <property type="entry name" value="Nematode_rcpt-like_srab"/>
</dbReference>
<protein>
    <recommendedName>
        <fullName evidence="8">G protein-coupled receptor</fullName>
    </recommendedName>
</protein>
<gene>
    <name evidence="6" type="ORF">PENTCL1PPCAC_20304</name>
</gene>
<evidence type="ECO:0000313" key="6">
    <source>
        <dbReference type="EMBL" id="GMS98129.1"/>
    </source>
</evidence>
<dbReference type="AlphaFoldDB" id="A0AAV5TUL9"/>
<keyword evidence="7" id="KW-1185">Reference proteome</keyword>
<feature type="transmembrane region" description="Helical" evidence="5">
    <location>
        <begin position="64"/>
        <end position="83"/>
    </location>
</feature>